<evidence type="ECO:0000259" key="6">
    <source>
        <dbReference type="PROSITE" id="PS51898"/>
    </source>
</evidence>
<dbReference type="GeneID" id="303368323"/>
<dbReference type="PANTHER" id="PTHR30349">
    <property type="entry name" value="PHAGE INTEGRASE-RELATED"/>
    <property type="match status" value="1"/>
</dbReference>
<proteinExistence type="inferred from homology"/>
<comment type="similarity">
    <text evidence="1">Belongs to the 'phage' integrase family.</text>
</comment>
<dbReference type="Gene3D" id="1.10.443.10">
    <property type="entry name" value="Intergrase catalytic core"/>
    <property type="match status" value="1"/>
</dbReference>
<dbReference type="AlphaFoldDB" id="A0A1T4QU59"/>
<dbReference type="PANTHER" id="PTHR30349:SF64">
    <property type="entry name" value="PROPHAGE INTEGRASE INTD-RELATED"/>
    <property type="match status" value="1"/>
</dbReference>
<accession>A0A1T4QU59</accession>
<dbReference type="Pfam" id="PF00589">
    <property type="entry name" value="Phage_integrase"/>
    <property type="match status" value="1"/>
</dbReference>
<dbReference type="CDD" id="cd00397">
    <property type="entry name" value="DNA_BRE_C"/>
    <property type="match status" value="1"/>
</dbReference>
<dbReference type="GO" id="GO:0003677">
    <property type="term" value="F:DNA binding"/>
    <property type="evidence" value="ECO:0007669"/>
    <property type="project" value="UniProtKB-UniRule"/>
</dbReference>
<gene>
    <name evidence="8" type="ORF">SAMN02745152_02111</name>
</gene>
<keyword evidence="4" id="KW-0233">DNA recombination</keyword>
<keyword evidence="9" id="KW-1185">Reference proteome</keyword>
<protein>
    <submittedName>
        <fullName evidence="8">Site-specific recombinase XerD</fullName>
    </submittedName>
</protein>
<sequence length="376" mass="43673">MRKDKKQFVLFLKTLKTGEKIYYYVTRDENNRRLQYSTGESDQQKALQVCLDRMAQGKLIPNSRLSFSNYAKDFYDYDKSPYIQGKVKRGFNYKRASAIARDSFIKKEAIPFFNDKLISQISPGDIERFIMTLKEKGLTNTTLNFKINALKLVFNYAYKMGDIKFNPVNQIMLFKKDTREKGFFNKDETDKLFGNSALEKIWDNNLIIYTMTLLAFHTGCRLGELQALQVQDLNLHESCIEIKHSWNDRFGLCSTKTGKNRIIPVSKELMGRLLNLSWGKDVGDFVFSDTDGKTPIARHKIYAQFKKALCNVGITEEERQKRNLSFHSWRHTFASNLANDNVPELYIRRLTGHSSTQILDVYSHVQVEKLRAAINI</sequence>
<dbReference type="InterPro" id="IPR011010">
    <property type="entry name" value="DNA_brk_join_enz"/>
</dbReference>
<dbReference type="PROSITE" id="PS51900">
    <property type="entry name" value="CB"/>
    <property type="match status" value="1"/>
</dbReference>
<dbReference type="GO" id="GO:0006310">
    <property type="term" value="P:DNA recombination"/>
    <property type="evidence" value="ECO:0007669"/>
    <property type="project" value="UniProtKB-KW"/>
</dbReference>
<feature type="domain" description="Core-binding (CB)" evidence="7">
    <location>
        <begin position="65"/>
        <end position="158"/>
    </location>
</feature>
<dbReference type="InterPro" id="IPR044068">
    <property type="entry name" value="CB"/>
</dbReference>
<dbReference type="OrthoDB" id="370771at2"/>
<dbReference type="InterPro" id="IPR002104">
    <property type="entry name" value="Integrase_catalytic"/>
</dbReference>
<feature type="domain" description="Tyr recombinase" evidence="6">
    <location>
        <begin position="179"/>
        <end position="375"/>
    </location>
</feature>
<name>A0A1T4QU59_9SPIR</name>
<evidence type="ECO:0000256" key="5">
    <source>
        <dbReference type="PROSITE-ProRule" id="PRU01248"/>
    </source>
</evidence>
<dbReference type="STRING" id="225004.SAMN02745152_02111"/>
<keyword evidence="3 5" id="KW-0238">DNA-binding</keyword>
<reference evidence="8 9" key="1">
    <citation type="submission" date="2017-02" db="EMBL/GenBank/DDBJ databases">
        <authorList>
            <person name="Peterson S.W."/>
        </authorList>
    </citation>
    <scope>NUCLEOTIDE SEQUENCE [LARGE SCALE GENOMIC DNA]</scope>
    <source>
        <strain evidence="8 9">ATCC BAA-909</strain>
    </source>
</reference>
<organism evidence="8 9">
    <name type="scientific">Treponema berlinense</name>
    <dbReference type="NCBI Taxonomy" id="225004"/>
    <lineage>
        <taxon>Bacteria</taxon>
        <taxon>Pseudomonadati</taxon>
        <taxon>Spirochaetota</taxon>
        <taxon>Spirochaetia</taxon>
        <taxon>Spirochaetales</taxon>
        <taxon>Treponemataceae</taxon>
        <taxon>Treponema</taxon>
    </lineage>
</organism>
<evidence type="ECO:0000256" key="2">
    <source>
        <dbReference type="ARBA" id="ARBA00022908"/>
    </source>
</evidence>
<keyword evidence="2" id="KW-0229">DNA integration</keyword>
<evidence type="ECO:0000256" key="1">
    <source>
        <dbReference type="ARBA" id="ARBA00008857"/>
    </source>
</evidence>
<evidence type="ECO:0000256" key="3">
    <source>
        <dbReference type="ARBA" id="ARBA00023125"/>
    </source>
</evidence>
<evidence type="ECO:0000313" key="9">
    <source>
        <dbReference type="Proteomes" id="UP000190395"/>
    </source>
</evidence>
<dbReference type="EMBL" id="FUXC01000017">
    <property type="protein sequence ID" value="SKA06991.1"/>
    <property type="molecule type" value="Genomic_DNA"/>
</dbReference>
<dbReference type="RefSeq" id="WP_078931843.1">
    <property type="nucleotide sequence ID" value="NZ_FUXC01000017.1"/>
</dbReference>
<evidence type="ECO:0000259" key="7">
    <source>
        <dbReference type="PROSITE" id="PS51900"/>
    </source>
</evidence>
<dbReference type="SUPFAM" id="SSF56349">
    <property type="entry name" value="DNA breaking-rejoining enzymes"/>
    <property type="match status" value="1"/>
</dbReference>
<dbReference type="GO" id="GO:0015074">
    <property type="term" value="P:DNA integration"/>
    <property type="evidence" value="ECO:0007669"/>
    <property type="project" value="UniProtKB-KW"/>
</dbReference>
<dbReference type="InterPro" id="IPR050090">
    <property type="entry name" value="Tyrosine_recombinase_XerCD"/>
</dbReference>
<evidence type="ECO:0000256" key="4">
    <source>
        <dbReference type="ARBA" id="ARBA00023172"/>
    </source>
</evidence>
<dbReference type="InterPro" id="IPR013762">
    <property type="entry name" value="Integrase-like_cat_sf"/>
</dbReference>
<dbReference type="Proteomes" id="UP000190395">
    <property type="component" value="Unassembled WGS sequence"/>
</dbReference>
<dbReference type="InterPro" id="IPR010998">
    <property type="entry name" value="Integrase_recombinase_N"/>
</dbReference>
<evidence type="ECO:0000313" key="8">
    <source>
        <dbReference type="EMBL" id="SKA06991.1"/>
    </source>
</evidence>
<dbReference type="PROSITE" id="PS51898">
    <property type="entry name" value="TYR_RECOMBINASE"/>
    <property type="match status" value="1"/>
</dbReference>
<dbReference type="Gene3D" id="1.10.150.130">
    <property type="match status" value="1"/>
</dbReference>